<accession>A0AAE0IU33</accession>
<name>A0AAE0IU33_9PEZI</name>
<organism evidence="1 2">
    <name type="scientific">Apodospora peruviana</name>
    <dbReference type="NCBI Taxonomy" id="516989"/>
    <lineage>
        <taxon>Eukaryota</taxon>
        <taxon>Fungi</taxon>
        <taxon>Dikarya</taxon>
        <taxon>Ascomycota</taxon>
        <taxon>Pezizomycotina</taxon>
        <taxon>Sordariomycetes</taxon>
        <taxon>Sordariomycetidae</taxon>
        <taxon>Sordariales</taxon>
        <taxon>Lasiosphaeriaceae</taxon>
        <taxon>Apodospora</taxon>
    </lineage>
</organism>
<dbReference type="EMBL" id="JAUEDM010000001">
    <property type="protein sequence ID" value="KAK3330591.1"/>
    <property type="molecule type" value="Genomic_DNA"/>
</dbReference>
<proteinExistence type="predicted"/>
<keyword evidence="2" id="KW-1185">Reference proteome</keyword>
<dbReference type="Proteomes" id="UP001283341">
    <property type="component" value="Unassembled WGS sequence"/>
</dbReference>
<evidence type="ECO:0000313" key="2">
    <source>
        <dbReference type="Proteomes" id="UP001283341"/>
    </source>
</evidence>
<dbReference type="AlphaFoldDB" id="A0AAE0IU33"/>
<reference evidence="1" key="2">
    <citation type="submission" date="2023-06" db="EMBL/GenBank/DDBJ databases">
        <authorList>
            <consortium name="Lawrence Berkeley National Laboratory"/>
            <person name="Haridas S."/>
            <person name="Hensen N."/>
            <person name="Bonometti L."/>
            <person name="Westerberg I."/>
            <person name="Brannstrom I.O."/>
            <person name="Guillou S."/>
            <person name="Cros-Aarteil S."/>
            <person name="Calhoun S."/>
            <person name="Kuo A."/>
            <person name="Mondo S."/>
            <person name="Pangilinan J."/>
            <person name="Riley R."/>
            <person name="Labutti K."/>
            <person name="Andreopoulos B."/>
            <person name="Lipzen A."/>
            <person name="Chen C."/>
            <person name="Yanf M."/>
            <person name="Daum C."/>
            <person name="Ng V."/>
            <person name="Clum A."/>
            <person name="Steindorff A."/>
            <person name="Ohm R."/>
            <person name="Martin F."/>
            <person name="Silar P."/>
            <person name="Natvig D."/>
            <person name="Lalanne C."/>
            <person name="Gautier V."/>
            <person name="Ament-Velasquez S.L."/>
            <person name="Kruys A."/>
            <person name="Hutchinson M.I."/>
            <person name="Powell A.J."/>
            <person name="Barry K."/>
            <person name="Miller A.N."/>
            <person name="Grigoriev I.V."/>
            <person name="Debuchy R."/>
            <person name="Gladieux P."/>
            <person name="Thoren M.H."/>
            <person name="Johannesson H."/>
        </authorList>
    </citation>
    <scope>NUCLEOTIDE SEQUENCE</scope>
    <source>
        <strain evidence="1">CBS 118394</strain>
    </source>
</reference>
<comment type="caution">
    <text evidence="1">The sequence shown here is derived from an EMBL/GenBank/DDBJ whole genome shotgun (WGS) entry which is preliminary data.</text>
</comment>
<reference evidence="1" key="1">
    <citation type="journal article" date="2023" name="Mol. Phylogenet. Evol.">
        <title>Genome-scale phylogeny and comparative genomics of the fungal order Sordariales.</title>
        <authorList>
            <person name="Hensen N."/>
            <person name="Bonometti L."/>
            <person name="Westerberg I."/>
            <person name="Brannstrom I.O."/>
            <person name="Guillou S."/>
            <person name="Cros-Aarteil S."/>
            <person name="Calhoun S."/>
            <person name="Haridas S."/>
            <person name="Kuo A."/>
            <person name="Mondo S."/>
            <person name="Pangilinan J."/>
            <person name="Riley R."/>
            <person name="LaButti K."/>
            <person name="Andreopoulos B."/>
            <person name="Lipzen A."/>
            <person name="Chen C."/>
            <person name="Yan M."/>
            <person name="Daum C."/>
            <person name="Ng V."/>
            <person name="Clum A."/>
            <person name="Steindorff A."/>
            <person name="Ohm R.A."/>
            <person name="Martin F."/>
            <person name="Silar P."/>
            <person name="Natvig D.O."/>
            <person name="Lalanne C."/>
            <person name="Gautier V."/>
            <person name="Ament-Velasquez S.L."/>
            <person name="Kruys A."/>
            <person name="Hutchinson M.I."/>
            <person name="Powell A.J."/>
            <person name="Barry K."/>
            <person name="Miller A.N."/>
            <person name="Grigoriev I.V."/>
            <person name="Debuchy R."/>
            <person name="Gladieux P."/>
            <person name="Hiltunen Thoren M."/>
            <person name="Johannesson H."/>
        </authorList>
    </citation>
    <scope>NUCLEOTIDE SEQUENCE</scope>
    <source>
        <strain evidence="1">CBS 118394</strain>
    </source>
</reference>
<gene>
    <name evidence="1" type="ORF">B0H66DRAFT_68767</name>
</gene>
<protein>
    <submittedName>
        <fullName evidence="1">Uncharacterized protein</fullName>
    </submittedName>
</protein>
<evidence type="ECO:0000313" key="1">
    <source>
        <dbReference type="EMBL" id="KAK3330591.1"/>
    </source>
</evidence>
<sequence length="187" mass="20136">MSSADRLCLGPGPMAWVVYLQGTLLASSISGVPHHGINSSPLRPDAALGRGSLSKFPSDNFCRPRLTTRRHDQAGEAMEQVASCVSKQTPNYSHQTDRPFGTYQTLIGIKTCLPRSNLSPLSQAFPLGAETIGVCIAGARLRWQPCGSARNTFMFKTIRPTKTAASWEMKHVLSHPTAPAMSPSQGS</sequence>